<evidence type="ECO:0000313" key="4">
    <source>
        <dbReference type="EMBL" id="MCS4158170.1"/>
    </source>
</evidence>
<feature type="chain" id="PRO_5041156483" description="CBM11 domain-containing protein" evidence="2">
    <location>
        <begin position="21"/>
        <end position="481"/>
    </location>
</feature>
<dbReference type="EMBL" id="JANUBL010000003">
    <property type="protein sequence ID" value="MCS4121873.1"/>
    <property type="molecule type" value="Genomic_DNA"/>
</dbReference>
<dbReference type="Proteomes" id="UP001155110">
    <property type="component" value="Unassembled WGS sequence"/>
</dbReference>
<dbReference type="Proteomes" id="UP001155144">
    <property type="component" value="Unassembled WGS sequence"/>
</dbReference>
<keyword evidence="2" id="KW-0732">Signal</keyword>
<reference evidence="3" key="1">
    <citation type="submission" date="2022-08" db="EMBL/GenBank/DDBJ databases">
        <title>Genomic Encyclopedia of Type Strains, Phase V (KMG-V): Genome sequencing to study the core and pangenomes of soil and plant-associated prokaryotes.</title>
        <authorList>
            <person name="Whitman W."/>
        </authorList>
    </citation>
    <scope>NUCLEOTIDE SEQUENCE</scope>
    <source>
        <strain evidence="4">SP3002</strain>
        <strain evidence="3">SP3026</strain>
    </source>
</reference>
<evidence type="ECO:0000256" key="1">
    <source>
        <dbReference type="SAM" id="MobiDB-lite"/>
    </source>
</evidence>
<comment type="caution">
    <text evidence="3">The sequence shown here is derived from an EMBL/GenBank/DDBJ whole genome shotgun (WGS) entry which is preliminary data.</text>
</comment>
<proteinExistence type="predicted"/>
<evidence type="ECO:0000256" key="2">
    <source>
        <dbReference type="SAM" id="SignalP"/>
    </source>
</evidence>
<name>A0A9X3A8J2_9BACT</name>
<dbReference type="InterPro" id="IPR008979">
    <property type="entry name" value="Galactose-bd-like_sf"/>
</dbReference>
<gene>
    <name evidence="3" type="ORF">GGP45_002226</name>
    <name evidence="4" type="ORF">GGP99_002142</name>
</gene>
<dbReference type="RefSeq" id="WP_251963596.1">
    <property type="nucleotide sequence ID" value="NZ_CALTSL010000005.1"/>
</dbReference>
<accession>A0A9X3A8J2</accession>
<protein>
    <recommendedName>
        <fullName evidence="6">CBM11 domain-containing protein</fullName>
    </recommendedName>
</protein>
<feature type="region of interest" description="Disordered" evidence="1">
    <location>
        <begin position="164"/>
        <end position="208"/>
    </location>
</feature>
<feature type="compositionally biased region" description="Polar residues" evidence="1">
    <location>
        <begin position="171"/>
        <end position="206"/>
    </location>
</feature>
<dbReference type="SUPFAM" id="SSF49785">
    <property type="entry name" value="Galactose-binding domain-like"/>
    <property type="match status" value="1"/>
</dbReference>
<evidence type="ECO:0000313" key="5">
    <source>
        <dbReference type="Proteomes" id="UP001155144"/>
    </source>
</evidence>
<feature type="signal peptide" evidence="2">
    <location>
        <begin position="1"/>
        <end position="20"/>
    </location>
</feature>
<sequence length="481" mass="51307">MRRSAVLLTGLLLLSLGGLAGCDTFEDSPSEVEDFDIQENMITPSARTVTPDLNPQFAVSYQGLSEPPSVEASSDILSIETLSTEGDANRGGERSWQLSLATESLDEILRQEELRIQGITEEGNTITDTLSVAATTTLAVEQNFESSYATIADYEGDVTSDTYGDNEVDTESYSGSQRQIEVSGGTTTTLANSSFSQSDNQPSGSNGVRFLEIDGSSSGSVTIQRWISVPNSDVFTFLVRPAATSFNLTITLTEETGDGTTSYDFELPIPAGGDWLKIGIPFEFFEGFNPVASRAGGNGPLTSISFAADQGVSYAIDELIFGEEGVGGRAEFHDFERTTLAYGPPFGSNTFGFAMGTDSISAQSDGLTSRRISGESFFGYNYGQLYLDVDGNDVISFRAKGSTKTERADEVEVFLETPGGAGGFGDPVSRVVPEGSWQKFEIPVSDLGSDPSALQNPGINNIGFNADGTFLLDDVKIIPKE</sequence>
<evidence type="ECO:0008006" key="6">
    <source>
        <dbReference type="Google" id="ProtNLM"/>
    </source>
</evidence>
<dbReference type="Gene3D" id="2.60.120.430">
    <property type="entry name" value="Galactose-binding lectin"/>
    <property type="match status" value="1"/>
</dbReference>
<dbReference type="PROSITE" id="PS51257">
    <property type="entry name" value="PROKAR_LIPOPROTEIN"/>
    <property type="match status" value="1"/>
</dbReference>
<dbReference type="AlphaFoldDB" id="A0A9X3A8J2"/>
<organism evidence="3 5">
    <name type="scientific">Salinibacter ruber</name>
    <dbReference type="NCBI Taxonomy" id="146919"/>
    <lineage>
        <taxon>Bacteria</taxon>
        <taxon>Pseudomonadati</taxon>
        <taxon>Rhodothermota</taxon>
        <taxon>Rhodothermia</taxon>
        <taxon>Rhodothermales</taxon>
        <taxon>Salinibacteraceae</taxon>
        <taxon>Salinibacter</taxon>
    </lineage>
</organism>
<evidence type="ECO:0000313" key="3">
    <source>
        <dbReference type="EMBL" id="MCS4121873.1"/>
    </source>
</evidence>
<dbReference type="EMBL" id="JANTZM010000010">
    <property type="protein sequence ID" value="MCS4158170.1"/>
    <property type="molecule type" value="Genomic_DNA"/>
</dbReference>